<dbReference type="EMBL" id="CM016559">
    <property type="protein sequence ID" value="TKW02684.1"/>
    <property type="molecule type" value="Genomic_DNA"/>
</dbReference>
<sequence>MSDLLSAGGMRRSNSHNYGDWQTCIKSYLMGQDLWEVVASTEKTPPPKENTEALRKWRIKTGKAMFVLKMTIEEDLVEHMRDAETPNEA</sequence>
<evidence type="ECO:0000313" key="3">
    <source>
        <dbReference type="Proteomes" id="UP000298652"/>
    </source>
</evidence>
<proteinExistence type="predicted"/>
<reference evidence="2" key="1">
    <citation type="submission" date="2019-03" db="EMBL/GenBank/DDBJ databases">
        <title>WGS assembly of Setaria viridis.</title>
        <authorList>
            <person name="Huang P."/>
            <person name="Jenkins J."/>
            <person name="Grimwood J."/>
            <person name="Barry K."/>
            <person name="Healey A."/>
            <person name="Mamidi S."/>
            <person name="Sreedasyam A."/>
            <person name="Shu S."/>
            <person name="Feldman M."/>
            <person name="Wu J."/>
            <person name="Yu Y."/>
            <person name="Chen C."/>
            <person name="Johnson J."/>
            <person name="Rokhsar D."/>
            <person name="Baxter I."/>
            <person name="Schmutz J."/>
            <person name="Brutnell T."/>
            <person name="Kellogg E."/>
        </authorList>
    </citation>
    <scope>NUCLEOTIDE SEQUENCE [LARGE SCALE GENOMIC DNA]</scope>
</reference>
<dbReference type="InterPro" id="IPR025314">
    <property type="entry name" value="DUF4219"/>
</dbReference>
<name>A0A4U6TN15_SETVI</name>
<gene>
    <name evidence="2" type="ORF">SEVIR_8G256500v2</name>
</gene>
<organism evidence="2 3">
    <name type="scientific">Setaria viridis</name>
    <name type="common">Green bristlegrass</name>
    <name type="synonym">Setaria italica subsp. viridis</name>
    <dbReference type="NCBI Taxonomy" id="4556"/>
    <lineage>
        <taxon>Eukaryota</taxon>
        <taxon>Viridiplantae</taxon>
        <taxon>Streptophyta</taxon>
        <taxon>Embryophyta</taxon>
        <taxon>Tracheophyta</taxon>
        <taxon>Spermatophyta</taxon>
        <taxon>Magnoliopsida</taxon>
        <taxon>Liliopsida</taxon>
        <taxon>Poales</taxon>
        <taxon>Poaceae</taxon>
        <taxon>PACMAD clade</taxon>
        <taxon>Panicoideae</taxon>
        <taxon>Panicodae</taxon>
        <taxon>Paniceae</taxon>
        <taxon>Cenchrinae</taxon>
        <taxon>Setaria</taxon>
    </lineage>
</organism>
<dbReference type="Proteomes" id="UP000298652">
    <property type="component" value="Chromosome 8"/>
</dbReference>
<dbReference type="OMA" id="SSPKEVW"/>
<feature type="domain" description="DUF4219" evidence="1">
    <location>
        <begin position="14"/>
        <end position="38"/>
    </location>
</feature>
<protein>
    <recommendedName>
        <fullName evidence="1">DUF4219 domain-containing protein</fullName>
    </recommendedName>
</protein>
<accession>A0A4U6TN15</accession>
<evidence type="ECO:0000259" key="1">
    <source>
        <dbReference type="Pfam" id="PF13961"/>
    </source>
</evidence>
<dbReference type="Pfam" id="PF13961">
    <property type="entry name" value="DUF4219"/>
    <property type="match status" value="1"/>
</dbReference>
<evidence type="ECO:0000313" key="2">
    <source>
        <dbReference type="EMBL" id="TKW02684.1"/>
    </source>
</evidence>
<keyword evidence="3" id="KW-1185">Reference proteome</keyword>
<dbReference type="Gramene" id="TKW02684">
    <property type="protein sequence ID" value="TKW02684"/>
    <property type="gene ID" value="SEVIR_8G256500v2"/>
</dbReference>
<dbReference type="AlphaFoldDB" id="A0A4U6TN15"/>